<proteinExistence type="predicted"/>
<reference evidence="1 2" key="1">
    <citation type="submission" date="2017-09" db="EMBL/GenBank/DDBJ databases">
        <title>Bacterial strain isolated from the female urinary microbiota.</title>
        <authorList>
            <person name="Thomas-White K."/>
            <person name="Kumar N."/>
            <person name="Forster S."/>
            <person name="Putonti C."/>
            <person name="Lawley T."/>
            <person name="Wolfe A.J."/>
        </authorList>
    </citation>
    <scope>NUCLEOTIDE SEQUENCE [LARGE SCALE GENOMIC DNA]</scope>
    <source>
        <strain evidence="1 2">UMB0744</strain>
    </source>
</reference>
<sequence length="357" mass="40914">MIFHAPYVIPETANSASRLRPRIMRETFARLGYEVFDLSGDVSRRRILKKQLRRALKRGVEYDFLYFENSTQPNLFADSLKKGIAPFLDHSIHRMCKSYGIPVGVFYRDMYWRFRKDMNTSITLWNRVTDLVQRLDWFIYRRNRVQIFLPSKAMGAYLDLKGFKPVQELPPGAEIIDSPVVDKCNIFYVGGIGAHYRLHKVCEAVRGSGAHMRLCVRQKDWEQAKAEYKIQDAENIEIVHAERDQLDSQYEWAGIGLLALEPEKYRTFAAPFKLFEYIGRGKPVLASAGTYVAQLVARTGAGWVVPYDSEAIADLLNHLAENPSEIVEKAAATRQAAKAQTWQSRAQTVADTLTRLQ</sequence>
<protein>
    <submittedName>
        <fullName evidence="1">Glycosyl transferase family 1</fullName>
    </submittedName>
</protein>
<dbReference type="GO" id="GO:0016740">
    <property type="term" value="F:transferase activity"/>
    <property type="evidence" value="ECO:0007669"/>
    <property type="project" value="UniProtKB-KW"/>
</dbReference>
<dbReference type="Proteomes" id="UP000243201">
    <property type="component" value="Unassembled WGS sequence"/>
</dbReference>
<evidence type="ECO:0000313" key="1">
    <source>
        <dbReference type="EMBL" id="PMB89337.1"/>
    </source>
</evidence>
<organism evidence="1 2">
    <name type="scientific">Varibaculum cambriense</name>
    <dbReference type="NCBI Taxonomy" id="184870"/>
    <lineage>
        <taxon>Bacteria</taxon>
        <taxon>Bacillati</taxon>
        <taxon>Actinomycetota</taxon>
        <taxon>Actinomycetes</taxon>
        <taxon>Actinomycetales</taxon>
        <taxon>Actinomycetaceae</taxon>
        <taxon>Varibaculum</taxon>
    </lineage>
</organism>
<gene>
    <name evidence="1" type="ORF">CJ240_06115</name>
</gene>
<keyword evidence="2" id="KW-1185">Reference proteome</keyword>
<dbReference type="Gene3D" id="3.40.50.2000">
    <property type="entry name" value="Glycogen Phosphorylase B"/>
    <property type="match status" value="1"/>
</dbReference>
<comment type="caution">
    <text evidence="1">The sequence shown here is derived from an EMBL/GenBank/DDBJ whole genome shotgun (WGS) entry which is preliminary data.</text>
</comment>
<dbReference type="SUPFAM" id="SSF53756">
    <property type="entry name" value="UDP-Glycosyltransferase/glycogen phosphorylase"/>
    <property type="match status" value="1"/>
</dbReference>
<accession>A0ABX4UNR0</accession>
<keyword evidence="1" id="KW-0808">Transferase</keyword>
<evidence type="ECO:0000313" key="2">
    <source>
        <dbReference type="Proteomes" id="UP000243201"/>
    </source>
</evidence>
<dbReference type="EMBL" id="PNGC01000002">
    <property type="protein sequence ID" value="PMB89337.1"/>
    <property type="molecule type" value="Genomic_DNA"/>
</dbReference>
<name>A0ABX4UNR0_9ACTO</name>